<dbReference type="Pfam" id="PF00665">
    <property type="entry name" value="rve"/>
    <property type="match status" value="1"/>
</dbReference>
<dbReference type="FunFam" id="3.10.20.370:FF:000001">
    <property type="entry name" value="Retrovirus-related Pol polyprotein from transposon 17.6-like protein"/>
    <property type="match status" value="1"/>
</dbReference>
<dbReference type="GO" id="GO:0015074">
    <property type="term" value="P:DNA integration"/>
    <property type="evidence" value="ECO:0007669"/>
    <property type="project" value="InterPro"/>
</dbReference>
<dbReference type="GO" id="GO:0006508">
    <property type="term" value="P:proteolysis"/>
    <property type="evidence" value="ECO:0007669"/>
    <property type="project" value="UniProtKB-KW"/>
</dbReference>
<dbReference type="InterPro" id="IPR054465">
    <property type="entry name" value="Integrase_p58-like_C"/>
</dbReference>
<dbReference type="CDD" id="cd00303">
    <property type="entry name" value="retropepsin_like"/>
    <property type="match status" value="1"/>
</dbReference>
<feature type="compositionally biased region" description="Basic and acidic residues" evidence="9">
    <location>
        <begin position="1144"/>
        <end position="1159"/>
    </location>
</feature>
<dbReference type="Gene3D" id="3.10.10.10">
    <property type="entry name" value="HIV Type 1 Reverse Transcriptase, subunit A, domain 1"/>
    <property type="match status" value="1"/>
</dbReference>
<dbReference type="InterPro" id="IPR043502">
    <property type="entry name" value="DNA/RNA_pol_sf"/>
</dbReference>
<dbReference type="FunFam" id="3.10.10.10:FF:000007">
    <property type="entry name" value="Retrovirus-related Pol polyprotein from transposon 17.6-like Protein"/>
    <property type="match status" value="1"/>
</dbReference>
<gene>
    <name evidence="12" type="primary">TY3B-I_479</name>
    <name evidence="12" type="ORF">AVEN_11807_1</name>
</gene>
<dbReference type="InterPro" id="IPR041588">
    <property type="entry name" value="Integrase_H2C2"/>
</dbReference>
<dbReference type="FunFam" id="3.30.420.10:FF:000032">
    <property type="entry name" value="Retrovirus-related Pol polyprotein from transposon 297-like Protein"/>
    <property type="match status" value="1"/>
</dbReference>
<dbReference type="FunFam" id="3.30.70.270:FF:000020">
    <property type="entry name" value="Transposon Tf2-6 polyprotein-like Protein"/>
    <property type="match status" value="1"/>
</dbReference>
<dbReference type="Pfam" id="PF22938">
    <property type="entry name" value="Integrase_p58_C"/>
    <property type="match status" value="1"/>
</dbReference>
<dbReference type="SUPFAM" id="SSF56672">
    <property type="entry name" value="DNA/RNA polymerases"/>
    <property type="match status" value="1"/>
</dbReference>
<keyword evidence="8" id="KW-0695">RNA-directed DNA polymerase</keyword>
<evidence type="ECO:0000256" key="3">
    <source>
        <dbReference type="ARBA" id="ARBA00022679"/>
    </source>
</evidence>
<dbReference type="GO" id="GO:0003676">
    <property type="term" value="F:nucleic acid binding"/>
    <property type="evidence" value="ECO:0007669"/>
    <property type="project" value="InterPro"/>
</dbReference>
<keyword evidence="4" id="KW-0548">Nucleotidyltransferase</keyword>
<dbReference type="SUPFAM" id="SSF53098">
    <property type="entry name" value="Ribonuclease H-like"/>
    <property type="match status" value="1"/>
</dbReference>
<dbReference type="PANTHER" id="PTHR37984">
    <property type="entry name" value="PROTEIN CBG26694"/>
    <property type="match status" value="1"/>
</dbReference>
<dbReference type="GO" id="GO:0003964">
    <property type="term" value="F:RNA-directed DNA polymerase activity"/>
    <property type="evidence" value="ECO:0007669"/>
    <property type="project" value="UniProtKB-KW"/>
</dbReference>
<reference evidence="12 13" key="1">
    <citation type="journal article" date="2019" name="Sci. Rep.">
        <title>Orb-weaving spider Araneus ventricosus genome elucidates the spidroin gene catalogue.</title>
        <authorList>
            <person name="Kono N."/>
            <person name="Nakamura H."/>
            <person name="Ohtoshi R."/>
            <person name="Moran D.A.P."/>
            <person name="Shinohara A."/>
            <person name="Yoshida Y."/>
            <person name="Fujiwara M."/>
            <person name="Mori M."/>
            <person name="Tomita M."/>
            <person name="Arakawa K."/>
        </authorList>
    </citation>
    <scope>NUCLEOTIDE SEQUENCE [LARGE SCALE GENOMIC DNA]</scope>
</reference>
<dbReference type="EMBL" id="BGPR01130308">
    <property type="protein sequence ID" value="GBN44300.1"/>
    <property type="molecule type" value="Genomic_DNA"/>
</dbReference>
<evidence type="ECO:0000259" key="11">
    <source>
        <dbReference type="PROSITE" id="PS50994"/>
    </source>
</evidence>
<feature type="domain" description="Integrase catalytic" evidence="11">
    <location>
        <begin position="850"/>
        <end position="1009"/>
    </location>
</feature>
<dbReference type="EC" id="2.7.7.49" evidence="1"/>
<dbReference type="Gene3D" id="3.30.420.10">
    <property type="entry name" value="Ribonuclease H-like superfamily/Ribonuclease H"/>
    <property type="match status" value="1"/>
</dbReference>
<dbReference type="InterPro" id="IPR001584">
    <property type="entry name" value="Integrase_cat-core"/>
</dbReference>
<keyword evidence="3" id="KW-0808">Transferase</keyword>
<evidence type="ECO:0000256" key="9">
    <source>
        <dbReference type="SAM" id="MobiDB-lite"/>
    </source>
</evidence>
<dbReference type="InterPro" id="IPR036397">
    <property type="entry name" value="RNaseH_sf"/>
</dbReference>
<dbReference type="InterPro" id="IPR001969">
    <property type="entry name" value="Aspartic_peptidase_AS"/>
</dbReference>
<dbReference type="GO" id="GO:0042575">
    <property type="term" value="C:DNA polymerase complex"/>
    <property type="evidence" value="ECO:0007669"/>
    <property type="project" value="UniProtKB-ARBA"/>
</dbReference>
<evidence type="ECO:0000256" key="6">
    <source>
        <dbReference type="ARBA" id="ARBA00022759"/>
    </source>
</evidence>
<dbReference type="CDD" id="cd09274">
    <property type="entry name" value="RNase_HI_RT_Ty3"/>
    <property type="match status" value="1"/>
</dbReference>
<accession>A0A4Y2P176</accession>
<proteinExistence type="predicted"/>
<dbReference type="PROSITE" id="PS50994">
    <property type="entry name" value="INTEGRASE"/>
    <property type="match status" value="1"/>
</dbReference>
<evidence type="ECO:0000256" key="7">
    <source>
        <dbReference type="ARBA" id="ARBA00022801"/>
    </source>
</evidence>
<keyword evidence="6" id="KW-0255">Endonuclease</keyword>
<keyword evidence="5" id="KW-0540">Nuclease</keyword>
<name>A0A4Y2P176_ARAVE</name>
<feature type="region of interest" description="Disordered" evidence="9">
    <location>
        <begin position="1133"/>
        <end position="1176"/>
    </location>
</feature>
<evidence type="ECO:0000313" key="12">
    <source>
        <dbReference type="EMBL" id="GBN44300.1"/>
    </source>
</evidence>
<dbReference type="GO" id="GO:0004190">
    <property type="term" value="F:aspartic-type endopeptidase activity"/>
    <property type="evidence" value="ECO:0007669"/>
    <property type="project" value="InterPro"/>
</dbReference>
<dbReference type="InterPro" id="IPR000477">
    <property type="entry name" value="RT_dom"/>
</dbReference>
<dbReference type="OrthoDB" id="6418967at2759"/>
<feature type="non-terminal residue" evidence="12">
    <location>
        <position position="1"/>
    </location>
</feature>
<dbReference type="Pfam" id="PF00078">
    <property type="entry name" value="RVT_1"/>
    <property type="match status" value="1"/>
</dbReference>
<dbReference type="Pfam" id="PF08284">
    <property type="entry name" value="RVP_2"/>
    <property type="match status" value="1"/>
</dbReference>
<dbReference type="Gene3D" id="2.40.70.10">
    <property type="entry name" value="Acid Proteases"/>
    <property type="match status" value="1"/>
</dbReference>
<dbReference type="InterPro" id="IPR012337">
    <property type="entry name" value="RNaseH-like_sf"/>
</dbReference>
<evidence type="ECO:0000256" key="2">
    <source>
        <dbReference type="ARBA" id="ARBA00022670"/>
    </source>
</evidence>
<feature type="domain" description="Reverse transcriptase" evidence="10">
    <location>
        <begin position="316"/>
        <end position="495"/>
    </location>
</feature>
<dbReference type="Pfam" id="PF17917">
    <property type="entry name" value="RT_RNaseH"/>
    <property type="match status" value="1"/>
</dbReference>
<keyword evidence="7" id="KW-0378">Hydrolase</keyword>
<dbReference type="Proteomes" id="UP000499080">
    <property type="component" value="Unassembled WGS sequence"/>
</dbReference>
<evidence type="ECO:0000256" key="8">
    <source>
        <dbReference type="ARBA" id="ARBA00022918"/>
    </source>
</evidence>
<sequence>SAAKMTGNHLEVIVDNKPIRALVDSGASFSIISDRYRRYLKKVMFSETKNVVLKVANGSFVRPMGKCMLRIIINSRELLFEFVILRHCSHDVILGWDFLEAFQAVIDCGRSELFLEDVCQEPSTMDSWKLYAIEDCTLEPHSLSRIAVSGCQVGRDLNVVVEGNKNLLFERNIATPSILTSYNSSESEIWVTNMQSEKRVILKGMCVGRAELLDERHLCAIIDTSNHMDALTEATQFCIEYSLMISPDLSNEQKGKLEELLRTFSEVFVNTDKSTAARANVKHRINTGDYAPVKQKAYRVSPTERRIIREEVDKMLDKSIIQPSESPWSLPVVLVRKKDGSWRFCVDYRKLNTITTKDVYPLPRIDDTLDSLKGAQFFSSMDLRSGYWQIEVDETDSEKTAFVTPEGLYECKVMPFGLCNAPATFERMMDNLLRHLKWTMCLCYLDDIIVFSETFNDHISRLRTVLKCIQEARLVLNPKKCLFAAREVKILGHLVSRNGVRPDPDKVRAVRNFPTPKNVRDIRSFLGLCSYFRRFIKGFCYLAEPLQLLLKRDNKFHFGAEEAEAFDNLKAALISDPVLGLYDENSPTEIHTDASVYGIGAVLVQIQKEVEKVIAYASRTLTKAEKNYSTTERECLAVVWAINKFRPYLFGRHFTVVTDHHSLCWLMSLKDPSGRLARWALRLQEHDFSVMYKTGKKHKDADTLSRNPVDEDIGTSDEVLAVITNLNLAIEQKKDSNLTKINLAKTCPPTDEDEFKLIDGILYRKNFDPTGKKWLPVIPKHLRKDVLKHFHDAPSAGHFGFAKTYDRIRKRFYWPGMYRNIVRYVMHCHDCQRRKSIPQRPPGRLVSIPPAMAPFHRIGVDLLGRFPKSARGNKWIIVCTDYSTRYATTKALPTAEAEEVAKFLHKEILLRHGAPRLVITDRGTVFQSRLVSTLAELCNIDHRMTTAYHPQTNGLTERFNKTLADMLSIYVNIEQRNWNEILPFVTFAYNTAKQETTGFTPFYLLHGREAETTLDTMLPVCPDDVDNDYTSRMITRAEESRQLARLHTLKAQDKDRRRYDSKHRMVSYVPGDLVWVFTPIRKVGLSEKLLRRYFGPYQVLRRLSDVTYEVQDFDPASRRRKHKDAVHVLRMKPYHDPSQQIEAEGSRNQDDISHREKNVPKGPMTRSRMKALNQTQ</sequence>
<dbReference type="SUPFAM" id="SSF50630">
    <property type="entry name" value="Acid proteases"/>
    <property type="match status" value="1"/>
</dbReference>
<protein>
    <recommendedName>
        <fullName evidence="1">RNA-directed DNA polymerase</fullName>
        <ecNumber evidence="1">2.7.7.49</ecNumber>
    </recommendedName>
</protein>
<dbReference type="InterPro" id="IPR021109">
    <property type="entry name" value="Peptidase_aspartic_dom_sf"/>
</dbReference>
<dbReference type="Gene3D" id="1.10.340.70">
    <property type="match status" value="1"/>
</dbReference>
<dbReference type="PROSITE" id="PS50878">
    <property type="entry name" value="RT_POL"/>
    <property type="match status" value="1"/>
</dbReference>
<dbReference type="Gene3D" id="3.30.70.270">
    <property type="match status" value="2"/>
</dbReference>
<dbReference type="PROSITE" id="PS00141">
    <property type="entry name" value="ASP_PROTEASE"/>
    <property type="match status" value="1"/>
</dbReference>
<dbReference type="InterPro" id="IPR041373">
    <property type="entry name" value="RT_RNaseH"/>
</dbReference>
<evidence type="ECO:0000259" key="10">
    <source>
        <dbReference type="PROSITE" id="PS50878"/>
    </source>
</evidence>
<dbReference type="GO" id="GO:0004519">
    <property type="term" value="F:endonuclease activity"/>
    <property type="evidence" value="ECO:0007669"/>
    <property type="project" value="UniProtKB-KW"/>
</dbReference>
<dbReference type="InterPro" id="IPR050951">
    <property type="entry name" value="Retrovirus_Pol_polyprotein"/>
</dbReference>
<dbReference type="FunFam" id="3.10.10.10:FF:000002">
    <property type="entry name" value="Retrovirus-related Pol polyprotein from transposon 17.6-like protein"/>
    <property type="match status" value="1"/>
</dbReference>
<comment type="caution">
    <text evidence="12">The sequence shown here is derived from an EMBL/GenBank/DDBJ whole genome shotgun (WGS) entry which is preliminary data.</text>
</comment>
<dbReference type="InterPro" id="IPR043128">
    <property type="entry name" value="Rev_trsase/Diguanyl_cyclase"/>
</dbReference>
<evidence type="ECO:0000256" key="5">
    <source>
        <dbReference type="ARBA" id="ARBA00022722"/>
    </source>
</evidence>
<evidence type="ECO:0000256" key="4">
    <source>
        <dbReference type="ARBA" id="ARBA00022695"/>
    </source>
</evidence>
<dbReference type="CDD" id="cd01647">
    <property type="entry name" value="RT_LTR"/>
    <property type="match status" value="1"/>
</dbReference>
<evidence type="ECO:0000313" key="13">
    <source>
        <dbReference type="Proteomes" id="UP000499080"/>
    </source>
</evidence>
<keyword evidence="13" id="KW-1185">Reference proteome</keyword>
<dbReference type="Pfam" id="PF17921">
    <property type="entry name" value="Integrase_H2C2"/>
    <property type="match status" value="1"/>
</dbReference>
<evidence type="ECO:0000256" key="1">
    <source>
        <dbReference type="ARBA" id="ARBA00012493"/>
    </source>
</evidence>
<dbReference type="FunFam" id="1.10.340.70:FF:000001">
    <property type="entry name" value="Retrovirus-related Pol polyprotein from transposon gypsy-like Protein"/>
    <property type="match status" value="1"/>
</dbReference>
<keyword evidence="2" id="KW-0645">Protease</keyword>
<organism evidence="12 13">
    <name type="scientific">Araneus ventricosus</name>
    <name type="common">Orbweaver spider</name>
    <name type="synonym">Epeira ventricosa</name>
    <dbReference type="NCBI Taxonomy" id="182803"/>
    <lineage>
        <taxon>Eukaryota</taxon>
        <taxon>Metazoa</taxon>
        <taxon>Ecdysozoa</taxon>
        <taxon>Arthropoda</taxon>
        <taxon>Chelicerata</taxon>
        <taxon>Arachnida</taxon>
        <taxon>Araneae</taxon>
        <taxon>Araneomorphae</taxon>
        <taxon>Entelegynae</taxon>
        <taxon>Araneoidea</taxon>
        <taxon>Araneidae</taxon>
        <taxon>Araneus</taxon>
    </lineage>
</organism>
<dbReference type="PANTHER" id="PTHR37984:SF5">
    <property type="entry name" value="PROTEIN NYNRIN-LIKE"/>
    <property type="match status" value="1"/>
</dbReference>
<dbReference type="AlphaFoldDB" id="A0A4Y2P176"/>